<proteinExistence type="predicted"/>
<accession>A0ABW0EHU4</accession>
<dbReference type="Gene3D" id="3.20.20.60">
    <property type="entry name" value="Phosphoenolpyruvate-binding domains"/>
    <property type="match status" value="1"/>
</dbReference>
<dbReference type="Proteomes" id="UP001596157">
    <property type="component" value="Unassembled WGS sequence"/>
</dbReference>
<dbReference type="Gene3D" id="6.10.250.2750">
    <property type="match status" value="1"/>
</dbReference>
<dbReference type="PANTHER" id="PTHR42905:SF16">
    <property type="entry name" value="CARBOXYPHOSPHONOENOLPYRUVATE PHOSPHONOMUTASE-LIKE PROTEIN (AFU_ORTHOLOGUE AFUA_5G07230)"/>
    <property type="match status" value="1"/>
</dbReference>
<dbReference type="InterPro" id="IPR039556">
    <property type="entry name" value="ICL/PEPM"/>
</dbReference>
<evidence type="ECO:0000313" key="1">
    <source>
        <dbReference type="EMBL" id="MFC5285811.1"/>
    </source>
</evidence>
<dbReference type="Pfam" id="PF13714">
    <property type="entry name" value="PEP_mutase"/>
    <property type="match status" value="1"/>
</dbReference>
<dbReference type="GO" id="GO:0016829">
    <property type="term" value="F:lyase activity"/>
    <property type="evidence" value="ECO:0007669"/>
    <property type="project" value="UniProtKB-KW"/>
</dbReference>
<keyword evidence="1" id="KW-0456">Lyase</keyword>
<dbReference type="CDD" id="cd00377">
    <property type="entry name" value="ICL_PEPM"/>
    <property type="match status" value="1"/>
</dbReference>
<dbReference type="RefSeq" id="WP_378243095.1">
    <property type="nucleotide sequence ID" value="NZ_JBHSKF010000001.1"/>
</dbReference>
<dbReference type="SUPFAM" id="SSF51621">
    <property type="entry name" value="Phosphoenolpyruvate/pyruvate domain"/>
    <property type="match status" value="1"/>
</dbReference>
<keyword evidence="2" id="KW-1185">Reference proteome</keyword>
<sequence length="260" mass="25462">MADQKSKHAAFAALHDGPAFVIPNPWDAGSAKLLASVGFAALATTSAGFAFAAGIPDGTPDLDSTLGNAAEIAGATALPVTADLGDGFADPAETVRRAAAVGLVGGSVEDAVGGEVLDVGVAVERVRAAAGAARGLPFLLTARAENFLFGRPDLDDTIARLRAYAAAGAHVLYAPGLPDLDAVAAVCAAVGRPVNALATGAMSAAELAGAGVRRISTGSGLARVALTAAAEAAREALAGTFTAVGAAMPHRVLNGLMDGG</sequence>
<protein>
    <submittedName>
        <fullName evidence="1">Isocitrate lyase/phosphoenolpyruvate mutase family protein</fullName>
    </submittedName>
</protein>
<reference evidence="2" key="1">
    <citation type="journal article" date="2019" name="Int. J. Syst. Evol. Microbiol.">
        <title>The Global Catalogue of Microorganisms (GCM) 10K type strain sequencing project: providing services to taxonomists for standard genome sequencing and annotation.</title>
        <authorList>
            <consortium name="The Broad Institute Genomics Platform"/>
            <consortium name="The Broad Institute Genome Sequencing Center for Infectious Disease"/>
            <person name="Wu L."/>
            <person name="Ma J."/>
        </authorList>
    </citation>
    <scope>NUCLEOTIDE SEQUENCE [LARGE SCALE GENOMIC DNA]</scope>
    <source>
        <strain evidence="2">CCUG 59778</strain>
    </source>
</reference>
<comment type="caution">
    <text evidence="1">The sequence shown here is derived from an EMBL/GenBank/DDBJ whole genome shotgun (WGS) entry which is preliminary data.</text>
</comment>
<dbReference type="InterPro" id="IPR040442">
    <property type="entry name" value="Pyrv_kinase-like_dom_sf"/>
</dbReference>
<dbReference type="InterPro" id="IPR015813">
    <property type="entry name" value="Pyrv/PenolPyrv_kinase-like_dom"/>
</dbReference>
<gene>
    <name evidence="1" type="ORF">ACFPM7_01995</name>
</gene>
<name>A0ABW0EHU4_9PSEU</name>
<dbReference type="EMBL" id="JBHSKF010000001">
    <property type="protein sequence ID" value="MFC5285811.1"/>
    <property type="molecule type" value="Genomic_DNA"/>
</dbReference>
<dbReference type="PANTHER" id="PTHR42905">
    <property type="entry name" value="PHOSPHOENOLPYRUVATE CARBOXYLASE"/>
    <property type="match status" value="1"/>
</dbReference>
<evidence type="ECO:0000313" key="2">
    <source>
        <dbReference type="Proteomes" id="UP001596157"/>
    </source>
</evidence>
<organism evidence="1 2">
    <name type="scientific">Actinokineospora guangxiensis</name>
    <dbReference type="NCBI Taxonomy" id="1490288"/>
    <lineage>
        <taxon>Bacteria</taxon>
        <taxon>Bacillati</taxon>
        <taxon>Actinomycetota</taxon>
        <taxon>Actinomycetes</taxon>
        <taxon>Pseudonocardiales</taxon>
        <taxon>Pseudonocardiaceae</taxon>
        <taxon>Actinokineospora</taxon>
    </lineage>
</organism>